<dbReference type="PANTHER" id="PTHR43191">
    <property type="entry name" value="RRNA METHYLTRANSFERASE 3"/>
    <property type="match status" value="1"/>
</dbReference>
<dbReference type="InterPro" id="IPR013123">
    <property type="entry name" value="SpoU_subst-bd"/>
</dbReference>
<dbReference type="Proteomes" id="UP000199492">
    <property type="component" value="Unassembled WGS sequence"/>
</dbReference>
<dbReference type="EMBL" id="FNCZ01000004">
    <property type="protein sequence ID" value="SDH72581.1"/>
    <property type="molecule type" value="Genomic_DNA"/>
</dbReference>
<keyword evidence="3 5" id="KW-0808">Transferase</keyword>
<dbReference type="PANTHER" id="PTHR43191:SF2">
    <property type="entry name" value="RRNA METHYLTRANSFERASE 3, MITOCHONDRIAL"/>
    <property type="match status" value="1"/>
</dbReference>
<dbReference type="OrthoDB" id="9794400at2"/>
<dbReference type="SUPFAM" id="SSF75217">
    <property type="entry name" value="alpha/beta knot"/>
    <property type="match status" value="1"/>
</dbReference>
<dbReference type="GO" id="GO:0003723">
    <property type="term" value="F:RNA binding"/>
    <property type="evidence" value="ECO:0007669"/>
    <property type="project" value="InterPro"/>
</dbReference>
<proteinExistence type="inferred from homology"/>
<name>A0A1G8ERQ8_9FLAO</name>
<dbReference type="InterPro" id="IPR051259">
    <property type="entry name" value="rRNA_Methyltransferase"/>
</dbReference>
<dbReference type="GO" id="GO:0008173">
    <property type="term" value="F:RNA methyltransferase activity"/>
    <property type="evidence" value="ECO:0007669"/>
    <property type="project" value="InterPro"/>
</dbReference>
<accession>A0A1G8ERQ8</accession>
<dbReference type="InterPro" id="IPR029028">
    <property type="entry name" value="Alpha/beta_knot_MTases"/>
</dbReference>
<dbReference type="Pfam" id="PF00588">
    <property type="entry name" value="SpoU_methylase"/>
    <property type="match status" value="1"/>
</dbReference>
<dbReference type="InterPro" id="IPR053888">
    <property type="entry name" value="MRM3-like_sub_bind"/>
</dbReference>
<evidence type="ECO:0000259" key="4">
    <source>
        <dbReference type="SMART" id="SM00967"/>
    </source>
</evidence>
<dbReference type="GO" id="GO:0005737">
    <property type="term" value="C:cytoplasm"/>
    <property type="evidence" value="ECO:0007669"/>
    <property type="project" value="UniProtKB-ARBA"/>
</dbReference>
<evidence type="ECO:0000313" key="5">
    <source>
        <dbReference type="EMBL" id="SDH72581.1"/>
    </source>
</evidence>
<evidence type="ECO:0000313" key="6">
    <source>
        <dbReference type="Proteomes" id="UP000199492"/>
    </source>
</evidence>
<sequence length="265" mass="29351">MSKSISSVQNPFIKQLVLLKEKSRQRKKSGQFLIEGKRELSLAIKGGYNIDTLLFYPELFSESEAQAMSQYNIEIIEISKEVFQKLAHRDTTEGVIAVVNSKKHTLEDLKFESKNPLILVAEAPEKPGNIGALLRTADAANVDAVIIANPKSDLYNPNIIRSSVGCVFTTEIAMASSEEAIAFLKKYNFNIFSAILQESEAYHSQDYTLPTAIVVGTEATGLSEEWREAATKNISIPMQGEIDSMNVSVAAGILIFEAKRQRNFL</sequence>
<dbReference type="Gene3D" id="3.40.1280.10">
    <property type="match status" value="1"/>
</dbReference>
<dbReference type="STRING" id="262004.SAMN04489796_10419"/>
<keyword evidence="6" id="KW-1185">Reference proteome</keyword>
<evidence type="ECO:0000256" key="2">
    <source>
        <dbReference type="ARBA" id="ARBA00022603"/>
    </source>
</evidence>
<dbReference type="RefSeq" id="WP_092468031.1">
    <property type="nucleotide sequence ID" value="NZ_FNCZ01000004.1"/>
</dbReference>
<dbReference type="CDD" id="cd18104">
    <property type="entry name" value="SpoU-like_RNA-MTase"/>
    <property type="match status" value="1"/>
</dbReference>
<feature type="domain" description="RNA 2-O ribose methyltransferase substrate binding" evidence="4">
    <location>
        <begin position="33"/>
        <end position="105"/>
    </location>
</feature>
<protein>
    <submittedName>
        <fullName evidence="5">RNA methyltransferase, TrmH family</fullName>
    </submittedName>
</protein>
<evidence type="ECO:0000256" key="1">
    <source>
        <dbReference type="ARBA" id="ARBA00007228"/>
    </source>
</evidence>
<evidence type="ECO:0000256" key="3">
    <source>
        <dbReference type="ARBA" id="ARBA00022679"/>
    </source>
</evidence>
<dbReference type="AlphaFoldDB" id="A0A1G8ERQ8"/>
<gene>
    <name evidence="5" type="ORF">SAMN04489796_10419</name>
</gene>
<organism evidence="5 6">
    <name type="scientific">Winogradskyella thalassocola</name>
    <dbReference type="NCBI Taxonomy" id="262004"/>
    <lineage>
        <taxon>Bacteria</taxon>
        <taxon>Pseudomonadati</taxon>
        <taxon>Bacteroidota</taxon>
        <taxon>Flavobacteriia</taxon>
        <taxon>Flavobacteriales</taxon>
        <taxon>Flavobacteriaceae</taxon>
        <taxon>Winogradskyella</taxon>
    </lineage>
</organism>
<dbReference type="SMART" id="SM00967">
    <property type="entry name" value="SpoU_sub_bind"/>
    <property type="match status" value="1"/>
</dbReference>
<reference evidence="6" key="1">
    <citation type="submission" date="2016-10" db="EMBL/GenBank/DDBJ databases">
        <authorList>
            <person name="Varghese N."/>
            <person name="Submissions S."/>
        </authorList>
    </citation>
    <scope>NUCLEOTIDE SEQUENCE [LARGE SCALE GENOMIC DNA]</scope>
    <source>
        <strain evidence="6">DSM 15363</strain>
    </source>
</reference>
<dbReference type="InterPro" id="IPR029064">
    <property type="entry name" value="Ribosomal_eL30-like_sf"/>
</dbReference>
<keyword evidence="2 5" id="KW-0489">Methyltransferase</keyword>
<dbReference type="GO" id="GO:0032259">
    <property type="term" value="P:methylation"/>
    <property type="evidence" value="ECO:0007669"/>
    <property type="project" value="UniProtKB-KW"/>
</dbReference>
<dbReference type="InterPro" id="IPR029026">
    <property type="entry name" value="tRNA_m1G_MTases_N"/>
</dbReference>
<dbReference type="GO" id="GO:0006396">
    <property type="term" value="P:RNA processing"/>
    <property type="evidence" value="ECO:0007669"/>
    <property type="project" value="InterPro"/>
</dbReference>
<dbReference type="SUPFAM" id="SSF55315">
    <property type="entry name" value="L30e-like"/>
    <property type="match status" value="1"/>
</dbReference>
<comment type="similarity">
    <text evidence="1">Belongs to the class IV-like SAM-binding methyltransferase superfamily. RNA methyltransferase TrmH family.</text>
</comment>
<dbReference type="Gene3D" id="3.30.1330.30">
    <property type="match status" value="1"/>
</dbReference>
<dbReference type="Pfam" id="PF22435">
    <property type="entry name" value="MRM3-like_sub_bind"/>
    <property type="match status" value="1"/>
</dbReference>
<dbReference type="InterPro" id="IPR001537">
    <property type="entry name" value="SpoU_MeTrfase"/>
</dbReference>